<feature type="transmembrane region" description="Helical" evidence="7">
    <location>
        <begin position="20"/>
        <end position="39"/>
    </location>
</feature>
<evidence type="ECO:0000256" key="7">
    <source>
        <dbReference type="RuleBase" id="RU365041"/>
    </source>
</evidence>
<keyword evidence="7" id="KW-0997">Cell inner membrane</keyword>
<comment type="caution">
    <text evidence="9">The sequence shown here is derived from an EMBL/GenBank/DDBJ whole genome shotgun (WGS) entry which is preliminary data.</text>
</comment>
<dbReference type="PRINTS" id="PR01837">
    <property type="entry name" value="MGTCSAPBPROT"/>
</dbReference>
<proteinExistence type="inferred from homology"/>
<feature type="transmembrane region" description="Helical" evidence="7">
    <location>
        <begin position="81"/>
        <end position="98"/>
    </location>
</feature>
<dbReference type="Pfam" id="PF02308">
    <property type="entry name" value="MgtC"/>
    <property type="match status" value="1"/>
</dbReference>
<keyword evidence="3" id="KW-1003">Cell membrane</keyword>
<gene>
    <name evidence="9" type="ORF">I8E28_19140</name>
</gene>
<dbReference type="GO" id="GO:0005886">
    <property type="term" value="C:plasma membrane"/>
    <property type="evidence" value="ECO:0007669"/>
    <property type="project" value="UniProtKB-SubCell"/>
</dbReference>
<dbReference type="AlphaFoldDB" id="A0A934Q4G7"/>
<accession>A0A934Q4G7</accession>
<organism evidence="9 10">
    <name type="scientific">Ramlibacter algicola</name>
    <dbReference type="NCBI Taxonomy" id="2795217"/>
    <lineage>
        <taxon>Bacteria</taxon>
        <taxon>Pseudomonadati</taxon>
        <taxon>Pseudomonadota</taxon>
        <taxon>Betaproteobacteria</taxon>
        <taxon>Burkholderiales</taxon>
        <taxon>Comamonadaceae</taxon>
        <taxon>Ramlibacter</taxon>
    </lineage>
</organism>
<keyword evidence="10" id="KW-1185">Reference proteome</keyword>
<evidence type="ECO:0000256" key="1">
    <source>
        <dbReference type="ARBA" id="ARBA00004651"/>
    </source>
</evidence>
<dbReference type="InterPro" id="IPR003416">
    <property type="entry name" value="MgtC/SapB/SrpB/YhiD_fam"/>
</dbReference>
<dbReference type="PANTHER" id="PTHR33778:SF1">
    <property type="entry name" value="MAGNESIUM TRANSPORTER YHID-RELATED"/>
    <property type="match status" value="1"/>
</dbReference>
<feature type="transmembrane region" description="Helical" evidence="7">
    <location>
        <begin position="51"/>
        <end position="69"/>
    </location>
</feature>
<dbReference type="EMBL" id="JAEDAO010000001">
    <property type="protein sequence ID" value="MBK0394728.1"/>
    <property type="molecule type" value="Genomic_DNA"/>
</dbReference>
<dbReference type="RefSeq" id="WP_200789815.1">
    <property type="nucleotide sequence ID" value="NZ_JAEDAO010000001.1"/>
</dbReference>
<dbReference type="InterPro" id="IPR049177">
    <property type="entry name" value="MgtC_SapB_SrpB_YhiD_N"/>
</dbReference>
<comment type="similarity">
    <text evidence="2 7">Belongs to the MgtC/SapB family.</text>
</comment>
<feature type="domain" description="MgtC/SapB/SrpB/YhiD N-terminal" evidence="8">
    <location>
        <begin position="28"/>
        <end position="152"/>
    </location>
</feature>
<reference evidence="9" key="1">
    <citation type="submission" date="2020-12" db="EMBL/GenBank/DDBJ databases">
        <title>Ramlibacter sp. nov., isolated from a freshwater alga, Cryptomonas.</title>
        <authorList>
            <person name="Kim H.M."/>
            <person name="Jeon C.O."/>
        </authorList>
    </citation>
    <scope>NUCLEOTIDE SEQUENCE</scope>
    <source>
        <strain evidence="9">CrO1</strain>
    </source>
</reference>
<evidence type="ECO:0000313" key="10">
    <source>
        <dbReference type="Proteomes" id="UP000617041"/>
    </source>
</evidence>
<comment type="subcellular location">
    <subcellularLocation>
        <location evidence="7">Cell inner membrane</location>
        <topology evidence="7">Multi-pass membrane protein</topology>
    </subcellularLocation>
    <subcellularLocation>
        <location evidence="1">Cell membrane</location>
        <topology evidence="1">Multi-pass membrane protein</topology>
    </subcellularLocation>
</comment>
<keyword evidence="6 7" id="KW-0472">Membrane</keyword>
<feature type="transmembrane region" description="Helical" evidence="7">
    <location>
        <begin position="131"/>
        <end position="150"/>
    </location>
</feature>
<sequence length="167" mass="17580">MDVVLRTIQHEFSDVADAEAFTRVLVRLLVAAMLGGLLGLERELTGKPAGLRTHMLVALGSAMFVTAAAQTGMDDDGMSRVIQGLLAGVGFLCAGAILKSGHQEHVYGLTTAAGLWMTAAIGVAAGLGKETLAVISTLLTLGILMLERPIQRLLDTRRGRGDRNEPS</sequence>
<keyword evidence="5 7" id="KW-1133">Transmembrane helix</keyword>
<evidence type="ECO:0000256" key="4">
    <source>
        <dbReference type="ARBA" id="ARBA00022692"/>
    </source>
</evidence>
<dbReference type="PANTHER" id="PTHR33778">
    <property type="entry name" value="PROTEIN MGTC"/>
    <property type="match status" value="1"/>
</dbReference>
<name>A0A934Q4G7_9BURK</name>
<protein>
    <recommendedName>
        <fullName evidence="7">Protein MgtC</fullName>
    </recommendedName>
</protein>
<keyword evidence="4 7" id="KW-0812">Transmembrane</keyword>
<evidence type="ECO:0000256" key="2">
    <source>
        <dbReference type="ARBA" id="ARBA00009298"/>
    </source>
</evidence>
<evidence type="ECO:0000256" key="3">
    <source>
        <dbReference type="ARBA" id="ARBA00022475"/>
    </source>
</evidence>
<evidence type="ECO:0000313" key="9">
    <source>
        <dbReference type="EMBL" id="MBK0394728.1"/>
    </source>
</evidence>
<feature type="transmembrane region" description="Helical" evidence="7">
    <location>
        <begin position="105"/>
        <end position="125"/>
    </location>
</feature>
<evidence type="ECO:0000256" key="6">
    <source>
        <dbReference type="ARBA" id="ARBA00023136"/>
    </source>
</evidence>
<evidence type="ECO:0000256" key="5">
    <source>
        <dbReference type="ARBA" id="ARBA00022989"/>
    </source>
</evidence>
<dbReference type="Proteomes" id="UP000617041">
    <property type="component" value="Unassembled WGS sequence"/>
</dbReference>
<evidence type="ECO:0000259" key="8">
    <source>
        <dbReference type="Pfam" id="PF02308"/>
    </source>
</evidence>